<dbReference type="RefSeq" id="WP_169155645.1">
    <property type="nucleotide sequence ID" value="NZ_CAWPJE010000073.1"/>
</dbReference>
<accession>A0ABX1P7L2</accession>
<name>A0ABX1P7L2_9CYAN</name>
<dbReference type="EMBL" id="QMEB01000091">
    <property type="protein sequence ID" value="NMG20383.1"/>
    <property type="molecule type" value="Genomic_DNA"/>
</dbReference>
<proteinExistence type="predicted"/>
<keyword evidence="2" id="KW-1185">Reference proteome</keyword>
<dbReference type="Proteomes" id="UP000718564">
    <property type="component" value="Unassembled WGS sequence"/>
</dbReference>
<evidence type="ECO:0008006" key="3">
    <source>
        <dbReference type="Google" id="ProtNLM"/>
    </source>
</evidence>
<dbReference type="SUPFAM" id="SSF52540">
    <property type="entry name" value="P-loop containing nucleoside triphosphate hydrolases"/>
    <property type="match status" value="1"/>
</dbReference>
<evidence type="ECO:0000313" key="2">
    <source>
        <dbReference type="Proteomes" id="UP000718564"/>
    </source>
</evidence>
<gene>
    <name evidence="1" type="ORF">DP116_13295</name>
</gene>
<organism evidence="1 2">
    <name type="scientific">Brasilonema bromeliae SPC951</name>
    <dbReference type="NCBI Taxonomy" id="385972"/>
    <lineage>
        <taxon>Bacteria</taxon>
        <taxon>Bacillati</taxon>
        <taxon>Cyanobacteriota</taxon>
        <taxon>Cyanophyceae</taxon>
        <taxon>Nostocales</taxon>
        <taxon>Scytonemataceae</taxon>
        <taxon>Brasilonema</taxon>
        <taxon>Bromeliae group (in: Brasilonema)</taxon>
    </lineage>
</organism>
<dbReference type="InterPro" id="IPR027417">
    <property type="entry name" value="P-loop_NTPase"/>
</dbReference>
<dbReference type="Pfam" id="PF13671">
    <property type="entry name" value="AAA_33"/>
    <property type="match status" value="1"/>
</dbReference>
<evidence type="ECO:0000313" key="1">
    <source>
        <dbReference type="EMBL" id="NMG20383.1"/>
    </source>
</evidence>
<protein>
    <recommendedName>
        <fullName evidence="3">UDP-N-acetylglucosamine kinase</fullName>
    </recommendedName>
</protein>
<reference evidence="1 2" key="1">
    <citation type="submission" date="2018-06" db="EMBL/GenBank/DDBJ databases">
        <title>Comparative genomics of Brasilonema spp. strains.</title>
        <authorList>
            <person name="Alvarenga D.O."/>
            <person name="Fiore M.F."/>
            <person name="Varani A.M."/>
        </authorList>
    </citation>
    <scope>NUCLEOTIDE SEQUENCE [LARGE SCALE GENOMIC DNA]</scope>
    <source>
        <strain evidence="1 2">SPC951</strain>
    </source>
</reference>
<dbReference type="PANTHER" id="PTHR39206">
    <property type="entry name" value="SLL8004 PROTEIN"/>
    <property type="match status" value="1"/>
</dbReference>
<dbReference type="Gene3D" id="3.40.50.300">
    <property type="entry name" value="P-loop containing nucleotide triphosphate hydrolases"/>
    <property type="match status" value="1"/>
</dbReference>
<sequence length="191" mass="21512">MPRVAIVAGINGAGKTTASQRVLRDLLQMPCFVNADALARGLNGFNPESEAAKAGRLMLDHLHELATAGKDFSFETTLSGRAYAPWLRDLRANGYEVYLYYYWLRSPELAVERVANRVRSGGHHIPEPTIRQRYAKSIRNFFDLFRQQADYWEVCNNSNGRAVLFALGNPTEELVVDETLWAAFHRSGQHG</sequence>
<dbReference type="PANTHER" id="PTHR39206:SF1">
    <property type="entry name" value="SLL8004 PROTEIN"/>
    <property type="match status" value="1"/>
</dbReference>
<comment type="caution">
    <text evidence="1">The sequence shown here is derived from an EMBL/GenBank/DDBJ whole genome shotgun (WGS) entry which is preliminary data.</text>
</comment>